<dbReference type="AlphaFoldDB" id="A0A914L749"/>
<keyword evidence="1" id="KW-1185">Reference proteome</keyword>
<reference evidence="2" key="1">
    <citation type="submission" date="2022-11" db="UniProtKB">
        <authorList>
            <consortium name="WormBaseParasite"/>
        </authorList>
    </citation>
    <scope>IDENTIFICATION</scope>
</reference>
<accession>A0A914L749</accession>
<evidence type="ECO:0000313" key="2">
    <source>
        <dbReference type="WBParaSite" id="Minc3s00302g09740"/>
    </source>
</evidence>
<evidence type="ECO:0000313" key="1">
    <source>
        <dbReference type="Proteomes" id="UP000887563"/>
    </source>
</evidence>
<proteinExistence type="predicted"/>
<organism evidence="1 2">
    <name type="scientific">Meloidogyne incognita</name>
    <name type="common">Southern root-knot nematode worm</name>
    <name type="synonym">Oxyuris incognita</name>
    <dbReference type="NCBI Taxonomy" id="6306"/>
    <lineage>
        <taxon>Eukaryota</taxon>
        <taxon>Metazoa</taxon>
        <taxon>Ecdysozoa</taxon>
        <taxon>Nematoda</taxon>
        <taxon>Chromadorea</taxon>
        <taxon>Rhabditida</taxon>
        <taxon>Tylenchina</taxon>
        <taxon>Tylenchomorpha</taxon>
        <taxon>Tylenchoidea</taxon>
        <taxon>Meloidogynidae</taxon>
        <taxon>Meloidogyninae</taxon>
        <taxon>Meloidogyne</taxon>
        <taxon>Meloidogyne incognita group</taxon>
    </lineage>
</organism>
<dbReference type="WBParaSite" id="Minc3s00302g09740">
    <property type="protein sequence ID" value="Minc3s00302g09740"/>
    <property type="gene ID" value="Minc3s00302g09740"/>
</dbReference>
<protein>
    <submittedName>
        <fullName evidence="2">Candidate secreted effector</fullName>
    </submittedName>
</protein>
<name>A0A914L749_MELIC</name>
<dbReference type="Proteomes" id="UP000887563">
    <property type="component" value="Unplaced"/>
</dbReference>
<sequence>MACQIRKNRALQPTVSENFDQIIMELMYLFEFDFISNIYWNVAFYVDQIVLHDFELLLR</sequence>